<dbReference type="EMBL" id="CP071090">
    <property type="protein sequence ID" value="QSQ22098.1"/>
    <property type="molecule type" value="Genomic_DNA"/>
</dbReference>
<dbReference type="SUPFAM" id="SSF63825">
    <property type="entry name" value="YWTD domain"/>
    <property type="match status" value="1"/>
</dbReference>
<proteinExistence type="predicted"/>
<dbReference type="Gene3D" id="2.130.10.10">
    <property type="entry name" value="YVTN repeat-like/Quinoprotein amine dehydrogenase"/>
    <property type="match status" value="1"/>
</dbReference>
<dbReference type="InterPro" id="IPR008557">
    <property type="entry name" value="PhoX"/>
</dbReference>
<dbReference type="InterPro" id="IPR019546">
    <property type="entry name" value="TAT_signal_bac_arc"/>
</dbReference>
<dbReference type="InterPro" id="IPR015943">
    <property type="entry name" value="WD40/YVTN_repeat-like_dom_sf"/>
</dbReference>
<dbReference type="Pfam" id="PF05787">
    <property type="entry name" value="PhoX"/>
    <property type="match status" value="2"/>
</dbReference>
<dbReference type="RefSeq" id="WP_206723675.1">
    <property type="nucleotide sequence ID" value="NZ_CP071090.1"/>
</dbReference>
<dbReference type="PANTHER" id="PTHR35399:SF4">
    <property type="entry name" value="MEMBRANE PROTEIN"/>
    <property type="match status" value="1"/>
</dbReference>
<keyword evidence="2" id="KW-1185">Reference proteome</keyword>
<protein>
    <submittedName>
        <fullName evidence="1">DUF839 domain-containing protein</fullName>
    </submittedName>
</protein>
<sequence length="388" mass="41732">MHRRHFLRFTALGGGALALGSLGFWRNVYATPPRPASGPGPYGLMASAPDANGLLLPRGFTSRVIARSGDVVPGSQHPWHMAPDGGACFRMPDGGWVYASNSETSPDGGVSAVRFSPRGEVKDAYRILSGTDVNCAGGPTPWGTWLSCEEHPRGHVWECDPSRPGQGVKRPALGTFTHEAVAVDPVGRRLYLTEDTSDGRFYRFTPAKWPSLDSGTLEAARVVGDVFQGAKVDWVPVSPEAPASEQPAASESTVFRGGEGCWYDGGVVYFTTKRDNRVWALTLVSGRLEVLYDAARYPGSPLMGVDNVTVSRAREVFVCEDGDDMQLCLLTPDRKVTPFLQVVGHPSSELAGAAFSPDGRRLYLSSQRGIDGRGITFEVTGPFRSQAA</sequence>
<dbReference type="PANTHER" id="PTHR35399">
    <property type="entry name" value="SLR8030 PROTEIN"/>
    <property type="match status" value="1"/>
</dbReference>
<evidence type="ECO:0000313" key="2">
    <source>
        <dbReference type="Proteomes" id="UP000662747"/>
    </source>
</evidence>
<dbReference type="NCBIfam" id="TIGR01409">
    <property type="entry name" value="TAT_signal_seq"/>
    <property type="match status" value="1"/>
</dbReference>
<evidence type="ECO:0000313" key="1">
    <source>
        <dbReference type="EMBL" id="QSQ22098.1"/>
    </source>
</evidence>
<accession>A0ABX7NTP2</accession>
<organism evidence="1 2">
    <name type="scientific">Pyxidicoccus parkwayensis</name>
    <dbReference type="NCBI Taxonomy" id="2813578"/>
    <lineage>
        <taxon>Bacteria</taxon>
        <taxon>Pseudomonadati</taxon>
        <taxon>Myxococcota</taxon>
        <taxon>Myxococcia</taxon>
        <taxon>Myxococcales</taxon>
        <taxon>Cystobacterineae</taxon>
        <taxon>Myxococcaceae</taxon>
        <taxon>Pyxidicoccus</taxon>
    </lineage>
</organism>
<reference evidence="1 2" key="1">
    <citation type="submission" date="2021-02" db="EMBL/GenBank/DDBJ databases">
        <title>De Novo genome assembly of isolated myxobacteria.</title>
        <authorList>
            <person name="Stevens D.C."/>
        </authorList>
    </citation>
    <scope>NUCLEOTIDE SEQUENCE [LARGE SCALE GENOMIC DNA]</scope>
    <source>
        <strain evidence="2">SCPEA02</strain>
    </source>
</reference>
<dbReference type="Proteomes" id="UP000662747">
    <property type="component" value="Chromosome"/>
</dbReference>
<name>A0ABX7NTP2_9BACT</name>
<dbReference type="InterPro" id="IPR006311">
    <property type="entry name" value="TAT_signal"/>
</dbReference>
<dbReference type="PROSITE" id="PS51318">
    <property type="entry name" value="TAT"/>
    <property type="match status" value="1"/>
</dbReference>
<gene>
    <name evidence="1" type="ORF">JY651_44350</name>
</gene>